<evidence type="ECO:0000256" key="1">
    <source>
        <dbReference type="SAM" id="MobiDB-lite"/>
    </source>
</evidence>
<organism evidence="5 6">
    <name type="scientific">Streptomyces cacaoi</name>
    <dbReference type="NCBI Taxonomy" id="1898"/>
    <lineage>
        <taxon>Bacteria</taxon>
        <taxon>Bacillati</taxon>
        <taxon>Actinomycetota</taxon>
        <taxon>Actinomycetes</taxon>
        <taxon>Kitasatosporales</taxon>
        <taxon>Streptomycetaceae</taxon>
        <taxon>Streptomyces</taxon>
    </lineage>
</organism>
<proteinExistence type="predicted"/>
<feature type="domain" description="GerMN" evidence="2">
    <location>
        <begin position="193"/>
        <end position="293"/>
    </location>
</feature>
<protein>
    <submittedName>
        <fullName evidence="5">Lipoprotein LpqB</fullName>
    </submittedName>
</protein>
<feature type="region of interest" description="Disordered" evidence="1">
    <location>
        <begin position="384"/>
        <end position="408"/>
    </location>
</feature>
<dbReference type="InterPro" id="IPR059026">
    <property type="entry name" value="LpqB_N"/>
</dbReference>
<dbReference type="InterPro" id="IPR019606">
    <property type="entry name" value="GerMN"/>
</dbReference>
<gene>
    <name evidence="5" type="primary">lpqB</name>
    <name evidence="5" type="ORF">SCA03_62830</name>
</gene>
<comment type="caution">
    <text evidence="5">The sequence shown here is derived from an EMBL/GenBank/DDBJ whole genome shotgun (WGS) entry which is preliminary data.</text>
</comment>
<dbReference type="Pfam" id="PF10646">
    <property type="entry name" value="Germane"/>
    <property type="match status" value="1"/>
</dbReference>
<dbReference type="Proteomes" id="UP000319210">
    <property type="component" value="Unassembled WGS sequence"/>
</dbReference>
<sequence>MCLALGGVLLAGCASMPDSGSVDRVNSSHRAEANSQVRVYSVSPQKGEKPQQIVRGFLEATTSDEADFPTAREYLTSRMAGRWNPKAGTTVLSDGPSTDRAPRSRTSKDGYAVEVSGTRMAEVDAKHTYAPSKGEYSRLFHLTKVAGEWRIDRMPDGLVLGESDFQRIYRPVNSYYYARLGQDADSITDGHNVLVADPVYLRRRINPVTETVAALLQGPSAWLDPVVDSAFPRDTRLAPKGRHLSLDDSGDLRVKLSGKGAGVGGRQCVRMAAQVLHSVQDQASAKVNKVELQDAKGRALCAQTREEAANTFMPGRLNGSAKRAYFIDEKHRVAAFGHKGDTPQPVGGPLGAGTVEMGAVAVNRLESEGAAVSRGRRALYVAPLESSTSTSPGAPVLTSSAKHEDDRLSAPSWDGLGDLWIADRNPQHPRLLRLRAGKEDPEEIPVPDLTKGRRIESLHISSDGVRIALRVKEPDGHTSLQLGRVVRAGTHDEPETRVAQLRSVAPQLEDVSAVSWAGVSRLVVVGRETGGVQQLQYVETDASVSDQPTLPGINDVMGVAASEDESRALLASSEDGIVRLPPDANWKTLTESGSAPAYPG</sequence>
<keyword evidence="5" id="KW-0449">Lipoprotein</keyword>
<reference evidence="5 6" key="1">
    <citation type="submission" date="2019-06" db="EMBL/GenBank/DDBJ databases">
        <title>Whole genome shotgun sequence of Streptomyces cacaoi subsp. cacaoi NBRC 12748.</title>
        <authorList>
            <person name="Hosoyama A."/>
            <person name="Uohara A."/>
            <person name="Ohji S."/>
            <person name="Ichikawa N."/>
        </authorList>
    </citation>
    <scope>NUCLEOTIDE SEQUENCE [LARGE SCALE GENOMIC DNA]</scope>
    <source>
        <strain evidence="5 6">NBRC 12748</strain>
    </source>
</reference>
<name>A0A4Y3R7X2_STRCI</name>
<dbReference type="InterPro" id="IPR018910">
    <property type="entry name" value="LpqB_C"/>
</dbReference>
<feature type="compositionally biased region" description="Polar residues" evidence="1">
    <location>
        <begin position="385"/>
        <end position="400"/>
    </location>
</feature>
<evidence type="ECO:0000259" key="2">
    <source>
        <dbReference type="Pfam" id="PF10646"/>
    </source>
</evidence>
<accession>A0A4Y3R7X2</accession>
<evidence type="ECO:0000313" key="5">
    <source>
        <dbReference type="EMBL" id="GEB53732.1"/>
    </source>
</evidence>
<dbReference type="Pfam" id="PF10647">
    <property type="entry name" value="Gmad1"/>
    <property type="match status" value="1"/>
</dbReference>
<dbReference type="EMBL" id="BJMM01000061">
    <property type="protein sequence ID" value="GEB53732.1"/>
    <property type="molecule type" value="Genomic_DNA"/>
</dbReference>
<feature type="region of interest" description="Disordered" evidence="1">
    <location>
        <begin position="85"/>
        <end position="108"/>
    </location>
</feature>
<evidence type="ECO:0000313" key="6">
    <source>
        <dbReference type="Proteomes" id="UP000319210"/>
    </source>
</evidence>
<dbReference type="SUPFAM" id="SSF82171">
    <property type="entry name" value="DPP6 N-terminal domain-like"/>
    <property type="match status" value="1"/>
</dbReference>
<dbReference type="AlphaFoldDB" id="A0A4Y3R7X2"/>
<evidence type="ECO:0000259" key="4">
    <source>
        <dbReference type="Pfam" id="PF25976"/>
    </source>
</evidence>
<evidence type="ECO:0000259" key="3">
    <source>
        <dbReference type="Pfam" id="PF10647"/>
    </source>
</evidence>
<feature type="domain" description="Lipoprotein LpqB C-terminal" evidence="3">
    <location>
        <begin position="339"/>
        <end position="599"/>
    </location>
</feature>
<keyword evidence="6" id="KW-1185">Reference proteome</keyword>
<feature type="domain" description="Lipoprotein LpqB N-terminal" evidence="4">
    <location>
        <begin position="44"/>
        <end position="166"/>
    </location>
</feature>
<dbReference type="Pfam" id="PF25976">
    <property type="entry name" value="LpqB_N"/>
    <property type="match status" value="1"/>
</dbReference>